<evidence type="ECO:0000313" key="6">
    <source>
        <dbReference type="Proteomes" id="UP001595999"/>
    </source>
</evidence>
<reference evidence="6" key="1">
    <citation type="journal article" date="2019" name="Int. J. Syst. Evol. Microbiol.">
        <title>The Global Catalogue of Microorganisms (GCM) 10K type strain sequencing project: providing services to taxonomists for standard genome sequencing and annotation.</title>
        <authorList>
            <consortium name="The Broad Institute Genomics Platform"/>
            <consortium name="The Broad Institute Genome Sequencing Center for Infectious Disease"/>
            <person name="Wu L."/>
            <person name="Ma J."/>
        </authorList>
    </citation>
    <scope>NUCLEOTIDE SEQUENCE [LARGE SCALE GENOMIC DNA]</scope>
    <source>
        <strain evidence="6">CGMCC 4.7608</strain>
    </source>
</reference>
<keyword evidence="6" id="KW-1185">Reference proteome</keyword>
<dbReference type="InterPro" id="IPR051010">
    <property type="entry name" value="BCAA_transport"/>
</dbReference>
<gene>
    <name evidence="5" type="ORF">ACFO0R_07595</name>
</gene>
<accession>A0ABV8ZQM9</accession>
<name>A0ABV8ZQM9_9NEIS</name>
<sequence length="425" mass="45990">MIHDPNPQCPRPETTRRLHKPAPRARPAPVLNGGLLLGILISSALAADCRAAEFLVGVPLSLSGGLARVGSEMERGIATAAADFNQSQSRHRIRLLVQDDESAPAKAVAAVEQLASQGVVAIVGGYSSNIVAPASDSANRLGLVYLTSGALSQGLSRRGLSNFFRINDNNGYARAVSRFLAEVGVASVSILYSNRDASQELAQLLLRHNQARGIRRNLMHGFEPGVQDFKPLLNKVRLRDKPDIIVMIAYENDYIGMLRAARVLKPEVKAMLGVWGLATSKMAADFPELVNNVLGAALLSYPPSFKTEAGRRFYASYHARYRNAPDYMSEMAYVQGQVLFEAIARAADKGSLKRPGGLAAELRNTRRDTLIGPLSFDANGDNPHFTQYIGQHQDGGRVVLVSPAAQATGKLNYPAVPWQIKGKDQ</sequence>
<dbReference type="Gene3D" id="3.40.50.2300">
    <property type="match status" value="2"/>
</dbReference>
<dbReference type="InterPro" id="IPR028082">
    <property type="entry name" value="Peripla_BP_I"/>
</dbReference>
<protein>
    <submittedName>
        <fullName evidence="5">ABC transporter substrate-binding protein</fullName>
    </submittedName>
</protein>
<comment type="similarity">
    <text evidence="1">Belongs to the leucine-binding protein family.</text>
</comment>
<dbReference type="InterPro" id="IPR028081">
    <property type="entry name" value="Leu-bd"/>
</dbReference>
<evidence type="ECO:0000256" key="2">
    <source>
        <dbReference type="ARBA" id="ARBA00022729"/>
    </source>
</evidence>
<evidence type="ECO:0000313" key="5">
    <source>
        <dbReference type="EMBL" id="MFC4489482.1"/>
    </source>
</evidence>
<feature type="region of interest" description="Disordered" evidence="3">
    <location>
        <begin position="1"/>
        <end position="25"/>
    </location>
</feature>
<proteinExistence type="inferred from homology"/>
<dbReference type="Proteomes" id="UP001595999">
    <property type="component" value="Unassembled WGS sequence"/>
</dbReference>
<feature type="domain" description="Leucine-binding protein" evidence="4">
    <location>
        <begin position="56"/>
        <end position="395"/>
    </location>
</feature>
<evidence type="ECO:0000256" key="1">
    <source>
        <dbReference type="ARBA" id="ARBA00010062"/>
    </source>
</evidence>
<comment type="caution">
    <text evidence="5">The sequence shown here is derived from an EMBL/GenBank/DDBJ whole genome shotgun (WGS) entry which is preliminary data.</text>
</comment>
<dbReference type="EMBL" id="JBHSEK010000003">
    <property type="protein sequence ID" value="MFC4489482.1"/>
    <property type="molecule type" value="Genomic_DNA"/>
</dbReference>
<dbReference type="SUPFAM" id="SSF53822">
    <property type="entry name" value="Periplasmic binding protein-like I"/>
    <property type="match status" value="1"/>
</dbReference>
<dbReference type="PANTHER" id="PTHR30483">
    <property type="entry name" value="LEUCINE-SPECIFIC-BINDING PROTEIN"/>
    <property type="match status" value="1"/>
</dbReference>
<evidence type="ECO:0000256" key="3">
    <source>
        <dbReference type="SAM" id="MobiDB-lite"/>
    </source>
</evidence>
<dbReference type="RefSeq" id="WP_378124526.1">
    <property type="nucleotide sequence ID" value="NZ_JBHSEK010000003.1"/>
</dbReference>
<evidence type="ECO:0000259" key="4">
    <source>
        <dbReference type="Pfam" id="PF13458"/>
    </source>
</evidence>
<dbReference type="Pfam" id="PF13458">
    <property type="entry name" value="Peripla_BP_6"/>
    <property type="match status" value="1"/>
</dbReference>
<keyword evidence="2" id="KW-0732">Signal</keyword>
<organism evidence="5 6">
    <name type="scientific">Chromobacterium aquaticum</name>
    <dbReference type="NCBI Taxonomy" id="467180"/>
    <lineage>
        <taxon>Bacteria</taxon>
        <taxon>Pseudomonadati</taxon>
        <taxon>Pseudomonadota</taxon>
        <taxon>Betaproteobacteria</taxon>
        <taxon>Neisseriales</taxon>
        <taxon>Chromobacteriaceae</taxon>
        <taxon>Chromobacterium</taxon>
    </lineage>
</organism>